<dbReference type="InterPro" id="IPR023214">
    <property type="entry name" value="HAD_sf"/>
</dbReference>
<sequence>MNQPMPSRPSVLLFDVNETLLNLQPLEESVDAVLLENGASRLWFTTMLQYSLVMTVSGQYQPLGEIGAATLQMMAKNREVVLGAAEAKEALKPMLSLPAHADVRGALERFKAAGFRMATLTNSSTAACRAQLDNAGIADLFERQLSVETPAKFKPHRDVYQWAASEMGVPAGDCMLVAAHAWDVAGAAWAGMQTAFIERAGNQVFPLAHAPTFSASDLDGLFEQLAGK</sequence>
<dbReference type="EMBL" id="JAJHPV010000012">
    <property type="protein sequence ID" value="MCC6070817.1"/>
    <property type="molecule type" value="Genomic_DNA"/>
</dbReference>
<dbReference type="Pfam" id="PF00702">
    <property type="entry name" value="Hydrolase"/>
    <property type="match status" value="1"/>
</dbReference>
<dbReference type="Gene3D" id="3.40.50.1000">
    <property type="entry name" value="HAD superfamily/HAD-like"/>
    <property type="match status" value="1"/>
</dbReference>
<dbReference type="Proteomes" id="UP001198701">
    <property type="component" value="Unassembled WGS sequence"/>
</dbReference>
<dbReference type="Gene3D" id="1.10.150.240">
    <property type="entry name" value="Putative phosphatase, domain 2"/>
    <property type="match status" value="1"/>
</dbReference>
<comment type="catalytic activity">
    <reaction evidence="3">
        <text>an (S)-2-haloacid + H2O = a (2R)-2-hydroxycarboxylate + a halide anion + H(+)</text>
        <dbReference type="Rhea" id="RHEA:11192"/>
        <dbReference type="ChEBI" id="CHEBI:15377"/>
        <dbReference type="ChEBI" id="CHEBI:15378"/>
        <dbReference type="ChEBI" id="CHEBI:16042"/>
        <dbReference type="ChEBI" id="CHEBI:58314"/>
        <dbReference type="ChEBI" id="CHEBI:137405"/>
        <dbReference type="EC" id="3.8.1.2"/>
    </reaction>
</comment>
<dbReference type="CDD" id="cd02588">
    <property type="entry name" value="HAD_L2-DEX"/>
    <property type="match status" value="1"/>
</dbReference>
<protein>
    <recommendedName>
        <fullName evidence="3">(S)-2-haloacid dehalogenase</fullName>
        <ecNumber evidence="3">3.8.1.2</ecNumber>
    </recommendedName>
    <alternativeName>
        <fullName evidence="3">2-haloalkanoic acid dehalogenase</fullName>
    </alternativeName>
    <alternativeName>
        <fullName evidence="3">Halocarboxylic acid halidohydrolase</fullName>
    </alternativeName>
    <alternativeName>
        <fullName evidence="3">L-2-haloacid dehalogenase</fullName>
    </alternativeName>
</protein>
<dbReference type="RefSeq" id="WP_229431741.1">
    <property type="nucleotide sequence ID" value="NZ_JAJHPV010000012.1"/>
</dbReference>
<evidence type="ECO:0000256" key="3">
    <source>
        <dbReference type="RuleBase" id="RU368077"/>
    </source>
</evidence>
<dbReference type="PANTHER" id="PTHR43316">
    <property type="entry name" value="HYDROLASE, HALOACID DELAHOGENASE-RELATED"/>
    <property type="match status" value="1"/>
</dbReference>
<proteinExistence type="inferred from homology"/>
<comment type="function">
    <text evidence="3">Catalyzes the hydrolytic dehalogenation of small (S)-2-haloalkanoic acids to yield the corresponding (R)-2-hydroxyalkanoic acids.</text>
</comment>
<evidence type="ECO:0000313" key="5">
    <source>
        <dbReference type="Proteomes" id="UP001198701"/>
    </source>
</evidence>
<accession>A0ABS8IQB1</accession>
<dbReference type="InterPro" id="IPR036412">
    <property type="entry name" value="HAD-like_sf"/>
</dbReference>
<organism evidence="4 5">
    <name type="scientific">Massilia agrisoli</name>
    <dbReference type="NCBI Taxonomy" id="2892444"/>
    <lineage>
        <taxon>Bacteria</taxon>
        <taxon>Pseudomonadati</taxon>
        <taxon>Pseudomonadota</taxon>
        <taxon>Betaproteobacteria</taxon>
        <taxon>Burkholderiales</taxon>
        <taxon>Oxalobacteraceae</taxon>
        <taxon>Telluria group</taxon>
        <taxon>Massilia</taxon>
    </lineage>
</organism>
<dbReference type="NCBIfam" id="TIGR01428">
    <property type="entry name" value="HAD_type_II"/>
    <property type="match status" value="1"/>
</dbReference>
<dbReference type="SFLD" id="SFLDS00003">
    <property type="entry name" value="Haloacid_Dehalogenase"/>
    <property type="match status" value="1"/>
</dbReference>
<dbReference type="PANTHER" id="PTHR43316:SF3">
    <property type="entry name" value="HALOACID DEHALOGENASE, TYPE II (AFU_ORTHOLOGUE AFUA_2G07750)-RELATED"/>
    <property type="match status" value="1"/>
</dbReference>
<dbReference type="InterPro" id="IPR006439">
    <property type="entry name" value="HAD-SF_hydro_IA"/>
</dbReference>
<evidence type="ECO:0000256" key="2">
    <source>
        <dbReference type="ARBA" id="ARBA00022801"/>
    </source>
</evidence>
<evidence type="ECO:0000313" key="4">
    <source>
        <dbReference type="EMBL" id="MCC6070817.1"/>
    </source>
</evidence>
<dbReference type="InterPro" id="IPR006328">
    <property type="entry name" value="2-HAD"/>
</dbReference>
<comment type="caution">
    <text evidence="4">The sequence shown here is derived from an EMBL/GenBank/DDBJ whole genome shotgun (WGS) entry which is preliminary data.</text>
</comment>
<dbReference type="EC" id="3.8.1.2" evidence="3"/>
<dbReference type="SFLD" id="SFLDG01129">
    <property type="entry name" value="C1.5:_HAD__Beta-PGM__Phosphata"/>
    <property type="match status" value="1"/>
</dbReference>
<gene>
    <name evidence="4" type="ORF">LMJ30_07610</name>
</gene>
<dbReference type="PRINTS" id="PR00413">
    <property type="entry name" value="HADHALOGNASE"/>
</dbReference>
<evidence type="ECO:0000256" key="1">
    <source>
        <dbReference type="ARBA" id="ARBA00008106"/>
    </source>
</evidence>
<dbReference type="InterPro" id="IPR051540">
    <property type="entry name" value="S-2-haloacid_dehalogenase"/>
</dbReference>
<name>A0ABS8IQB1_9BURK</name>
<reference evidence="4 5" key="1">
    <citation type="submission" date="2021-11" db="EMBL/GenBank/DDBJ databases">
        <authorList>
            <person name="Huq M.A."/>
        </authorList>
    </citation>
    <scope>NUCLEOTIDE SEQUENCE [LARGE SCALE GENOMIC DNA]</scope>
    <source>
        <strain evidence="4 5">MAHUQ-52</strain>
    </source>
</reference>
<keyword evidence="5" id="KW-1185">Reference proteome</keyword>
<dbReference type="SUPFAM" id="SSF56784">
    <property type="entry name" value="HAD-like"/>
    <property type="match status" value="1"/>
</dbReference>
<keyword evidence="2 3" id="KW-0378">Hydrolase</keyword>
<dbReference type="InterPro" id="IPR023198">
    <property type="entry name" value="PGP-like_dom2"/>
</dbReference>
<dbReference type="NCBIfam" id="TIGR01493">
    <property type="entry name" value="HAD-SF-IA-v2"/>
    <property type="match status" value="1"/>
</dbReference>
<comment type="similarity">
    <text evidence="1 3">Belongs to the HAD-like hydrolase superfamily. S-2-haloalkanoic acid dehalogenase family.</text>
</comment>